<accession>A0A6P5M1K7</accession>
<sequence length="336" mass="36064">MAHALDTRRQQKERFLRAMHALQATSDRTLQVASPLLEHPRGLGLLTGPHLHQLAQQSQGLCVELDHVGHLLRFQQDRLLRRIPTPGGVRGLHCSVDGMLYLTFEEAPCIQILDLSGHSLHSLPCSLPGTGAFVSEDVTVTGSGLVLVSSLVHRAVYAFYHPSKASQGEWAKILTFESPRGLGVDALGRFLVADYVSGLVHSFSLGSSLKAIGLTTVPGLCGPRYVSNGPDGGFVVSEECGDVQLFGHAHQPLGSLGSRLEHPFGNPAGVCTDAQGNIIVVDEQRKEVTLFPRAGPPVRVVSKGLQRPTGVACASHGRLLVADNGDNCVKIFKYQM</sequence>
<dbReference type="PANTHER" id="PTHR24104">
    <property type="entry name" value="E3 UBIQUITIN-PROTEIN LIGASE NHLRC1-RELATED"/>
    <property type="match status" value="1"/>
</dbReference>
<dbReference type="KEGG" id="pcw:110221963"/>
<keyword evidence="3" id="KW-1185">Reference proteome</keyword>
<feature type="repeat" description="NHL" evidence="2">
    <location>
        <begin position="305"/>
        <end position="335"/>
    </location>
</feature>
<evidence type="ECO:0000256" key="1">
    <source>
        <dbReference type="ARBA" id="ARBA00022737"/>
    </source>
</evidence>
<protein>
    <submittedName>
        <fullName evidence="4">NHL-repeat-containing protein 4</fullName>
    </submittedName>
</protein>
<dbReference type="InterPro" id="IPR001258">
    <property type="entry name" value="NHL_repeat"/>
</dbReference>
<organism evidence="3 4">
    <name type="scientific">Phascolarctos cinereus</name>
    <name type="common">Koala</name>
    <dbReference type="NCBI Taxonomy" id="38626"/>
    <lineage>
        <taxon>Eukaryota</taxon>
        <taxon>Metazoa</taxon>
        <taxon>Chordata</taxon>
        <taxon>Craniata</taxon>
        <taxon>Vertebrata</taxon>
        <taxon>Euteleostomi</taxon>
        <taxon>Mammalia</taxon>
        <taxon>Metatheria</taxon>
        <taxon>Diprotodontia</taxon>
        <taxon>Phascolarctidae</taxon>
        <taxon>Phascolarctos</taxon>
    </lineage>
</organism>
<evidence type="ECO:0000256" key="2">
    <source>
        <dbReference type="PROSITE-ProRule" id="PRU00504"/>
    </source>
</evidence>
<name>A0A6P5M1K7_PHACI</name>
<dbReference type="RefSeq" id="XP_020862384.1">
    <property type="nucleotide sequence ID" value="XM_021006725.1"/>
</dbReference>
<dbReference type="GO" id="GO:0061630">
    <property type="term" value="F:ubiquitin protein ligase activity"/>
    <property type="evidence" value="ECO:0007669"/>
    <property type="project" value="TreeGrafter"/>
</dbReference>
<dbReference type="InterPro" id="IPR050952">
    <property type="entry name" value="TRIM-NHL_E3_ligases"/>
</dbReference>
<evidence type="ECO:0000313" key="4">
    <source>
        <dbReference type="RefSeq" id="XP_020862384.1"/>
    </source>
</evidence>
<dbReference type="CTD" id="283948"/>
<dbReference type="Proteomes" id="UP000515140">
    <property type="component" value="Unplaced"/>
</dbReference>
<dbReference type="SUPFAM" id="SSF101898">
    <property type="entry name" value="NHL repeat"/>
    <property type="match status" value="1"/>
</dbReference>
<dbReference type="InterPro" id="IPR011042">
    <property type="entry name" value="6-blade_b-propeller_TolB-like"/>
</dbReference>
<dbReference type="Pfam" id="PF01436">
    <property type="entry name" value="NHL"/>
    <property type="match status" value="1"/>
</dbReference>
<dbReference type="AlphaFoldDB" id="A0A6P5M1K7"/>
<dbReference type="GO" id="GO:0000209">
    <property type="term" value="P:protein polyubiquitination"/>
    <property type="evidence" value="ECO:0007669"/>
    <property type="project" value="TreeGrafter"/>
</dbReference>
<dbReference type="GO" id="GO:0043161">
    <property type="term" value="P:proteasome-mediated ubiquitin-dependent protein catabolic process"/>
    <property type="evidence" value="ECO:0007669"/>
    <property type="project" value="TreeGrafter"/>
</dbReference>
<dbReference type="PANTHER" id="PTHR24104:SF21">
    <property type="entry name" value="TRIPARTITE MOTIF-CONTAINING PROTEIN 3"/>
    <property type="match status" value="1"/>
</dbReference>
<dbReference type="PROSITE" id="PS51125">
    <property type="entry name" value="NHL"/>
    <property type="match status" value="1"/>
</dbReference>
<reference evidence="4" key="1">
    <citation type="submission" date="2025-08" db="UniProtKB">
        <authorList>
            <consortium name="RefSeq"/>
        </authorList>
    </citation>
    <scope>IDENTIFICATION</scope>
    <source>
        <tissue evidence="4">Spleen</tissue>
    </source>
</reference>
<dbReference type="InParanoid" id="A0A6P5M1K7"/>
<dbReference type="GeneID" id="110221963"/>
<proteinExistence type="predicted"/>
<gene>
    <name evidence="4" type="primary">NHLRC4</name>
</gene>
<dbReference type="Gene3D" id="2.120.10.30">
    <property type="entry name" value="TolB, C-terminal domain"/>
    <property type="match status" value="1"/>
</dbReference>
<evidence type="ECO:0000313" key="3">
    <source>
        <dbReference type="Proteomes" id="UP000515140"/>
    </source>
</evidence>
<keyword evidence="1" id="KW-0677">Repeat</keyword>